<sequence>MLDRGAPPGSASLSLLPDVSFLNEAESVFTAMLEGWQMRQRGGRNLKESSVRGTVSQISQFQAFTNDWPWNWSAADFDEWMMHLVAVKQLAPSTIRTYQYAVREFCSYLCSEHYGWVEECSSRFGNYPSQVCHEWNSVAHLQEYEGRPGRRPMSRMEIQQLLDRADERVEDCIAARRKGAVSAYRDSTMLKVIYGWGLRINEAVQLDVNDFYANPHHPEFGRFGVLQVRHGKSSAGSAPKRRSVMSLHPWAVDAVRDYVENVWPQVRTKDSDALWVTERGTRTSTHELRKTFGQLRDGLGLEKALSPHCLRHSYVTHLIELGIDPVFVQQQVGHAYQSTTAIYTAVSGDFANKMMHQALAKLLPESPKTKGAT</sequence>
<dbReference type="InterPro" id="IPR011010">
    <property type="entry name" value="DNA_brk_join_enz"/>
</dbReference>
<dbReference type="SUPFAM" id="SSF56349">
    <property type="entry name" value="DNA breaking-rejoining enzymes"/>
    <property type="match status" value="1"/>
</dbReference>
<dbReference type="eggNOG" id="COG4974">
    <property type="taxonomic scope" value="Bacteria"/>
</dbReference>
<dbReference type="AlphaFoldDB" id="M7MP58"/>
<evidence type="ECO:0000313" key="5">
    <source>
        <dbReference type="EMBL" id="EMQ96801.1"/>
    </source>
</evidence>
<dbReference type="Pfam" id="PF00589">
    <property type="entry name" value="Phage_integrase"/>
    <property type="match status" value="1"/>
</dbReference>
<comment type="caution">
    <text evidence="5">The sequence shown here is derived from an EMBL/GenBank/DDBJ whole genome shotgun (WGS) entry which is preliminary data.</text>
</comment>
<keyword evidence="3" id="KW-0233">DNA recombination</keyword>
<dbReference type="PANTHER" id="PTHR30349">
    <property type="entry name" value="PHAGE INTEGRASE-RELATED"/>
    <property type="match status" value="1"/>
</dbReference>
<reference evidence="5 6" key="1">
    <citation type="journal article" date="2013" name="Genome Announc.">
        <title>Draft Genome Sequence of Arthrobacter gangotriensis Strain Lz1yT, Isolated from a Penguin Rookery Soil Sample Collected in Antarctica, near the Indian Station Dakshin Gangotri.</title>
        <authorList>
            <person name="Shivaji S."/>
            <person name="Ara S."/>
            <person name="Bandi S."/>
            <person name="Singh A."/>
            <person name="Kumar Pinnaka A."/>
        </authorList>
    </citation>
    <scope>NUCLEOTIDE SEQUENCE [LARGE SCALE GENOMIC DNA]</scope>
    <source>
        <strain evidence="5 6">Lz1y</strain>
    </source>
</reference>
<dbReference type="CDD" id="cd00397">
    <property type="entry name" value="DNA_BRE_C"/>
    <property type="match status" value="1"/>
</dbReference>
<dbReference type="Gene3D" id="1.10.150.130">
    <property type="match status" value="1"/>
</dbReference>
<dbReference type="InterPro" id="IPR050090">
    <property type="entry name" value="Tyrosine_recombinase_XerCD"/>
</dbReference>
<dbReference type="InterPro" id="IPR002104">
    <property type="entry name" value="Integrase_catalytic"/>
</dbReference>
<name>M7MP58_9MICC</name>
<protein>
    <submittedName>
        <fullName evidence="5">Tyrosine recombinase XerD</fullName>
    </submittedName>
</protein>
<dbReference type="GO" id="GO:0015074">
    <property type="term" value="P:DNA integration"/>
    <property type="evidence" value="ECO:0007669"/>
    <property type="project" value="InterPro"/>
</dbReference>
<keyword evidence="2" id="KW-0238">DNA-binding</keyword>
<dbReference type="Gene3D" id="1.10.443.10">
    <property type="entry name" value="Intergrase catalytic core"/>
    <property type="match status" value="1"/>
</dbReference>
<feature type="domain" description="Tyr recombinase" evidence="4">
    <location>
        <begin position="148"/>
        <end position="356"/>
    </location>
</feature>
<dbReference type="PROSITE" id="PS51898">
    <property type="entry name" value="TYR_RECOMBINASE"/>
    <property type="match status" value="1"/>
</dbReference>
<gene>
    <name evidence="5" type="ORF">ADIAG_03938</name>
</gene>
<evidence type="ECO:0000313" key="6">
    <source>
        <dbReference type="Proteomes" id="UP000012015"/>
    </source>
</evidence>
<evidence type="ECO:0000259" key="4">
    <source>
        <dbReference type="PROSITE" id="PS51898"/>
    </source>
</evidence>
<dbReference type="Proteomes" id="UP000012015">
    <property type="component" value="Unassembled WGS sequence"/>
</dbReference>
<evidence type="ECO:0000256" key="2">
    <source>
        <dbReference type="ARBA" id="ARBA00023125"/>
    </source>
</evidence>
<dbReference type="PANTHER" id="PTHR30349:SF41">
    <property type="entry name" value="INTEGRASE_RECOMBINASE PROTEIN MJ0367-RELATED"/>
    <property type="match status" value="1"/>
</dbReference>
<dbReference type="GO" id="GO:0003677">
    <property type="term" value="F:DNA binding"/>
    <property type="evidence" value="ECO:0007669"/>
    <property type="project" value="UniProtKB-KW"/>
</dbReference>
<evidence type="ECO:0000256" key="3">
    <source>
        <dbReference type="ARBA" id="ARBA00023172"/>
    </source>
</evidence>
<dbReference type="InterPro" id="IPR013762">
    <property type="entry name" value="Integrase-like_cat_sf"/>
</dbReference>
<comment type="similarity">
    <text evidence="1">Belongs to the 'phage' integrase family.</text>
</comment>
<dbReference type="InterPro" id="IPR010998">
    <property type="entry name" value="Integrase_recombinase_N"/>
</dbReference>
<dbReference type="STRING" id="1276920.ADIAG_03938"/>
<organism evidence="5 6">
    <name type="scientific">Paeniglutamicibacter gangotriensis Lz1y</name>
    <dbReference type="NCBI Taxonomy" id="1276920"/>
    <lineage>
        <taxon>Bacteria</taxon>
        <taxon>Bacillati</taxon>
        <taxon>Actinomycetota</taxon>
        <taxon>Actinomycetes</taxon>
        <taxon>Micrococcales</taxon>
        <taxon>Micrococcaceae</taxon>
        <taxon>Paeniglutamicibacter</taxon>
    </lineage>
</organism>
<accession>M7MP58</accession>
<evidence type="ECO:0000256" key="1">
    <source>
        <dbReference type="ARBA" id="ARBA00008857"/>
    </source>
</evidence>
<dbReference type="GO" id="GO:0006310">
    <property type="term" value="P:DNA recombination"/>
    <property type="evidence" value="ECO:0007669"/>
    <property type="project" value="UniProtKB-KW"/>
</dbReference>
<proteinExistence type="inferred from homology"/>
<dbReference type="RefSeq" id="WP_007273086.1">
    <property type="nucleotide sequence ID" value="NZ_AOCK01000014.1"/>
</dbReference>
<dbReference type="PATRIC" id="fig|1276920.7.peg.3934"/>
<keyword evidence="6" id="KW-1185">Reference proteome</keyword>
<dbReference type="EMBL" id="AOCK01000014">
    <property type="protein sequence ID" value="EMQ96801.1"/>
    <property type="molecule type" value="Genomic_DNA"/>
</dbReference>